<dbReference type="EMBL" id="WMBA01000070">
    <property type="protein sequence ID" value="MTD58529.1"/>
    <property type="molecule type" value="Genomic_DNA"/>
</dbReference>
<dbReference type="GO" id="GO:0051537">
    <property type="term" value="F:2 iron, 2 sulfur cluster binding"/>
    <property type="evidence" value="ECO:0007669"/>
    <property type="project" value="UniProtKB-KW"/>
</dbReference>
<sequence>MVLRSDKWFRRDDEVGVEHRAAMHAAGTPADGGRPVIGLLNSTSGLNPCNAPLTELAEQARQGVLDAGGIPVELATMSLGEDLMKPTAMLYRNLMAMEVEETLRANPIDGVVLLGNCDKTIPAQLMGAASADLPALQISGGYRRPGLFRGREVGAGTDLWSYWTERRAGRLDDGEWQALERALGCSAGACNVMGTALTMAMMAEVLGVMLPGAGTLASGSARLSELAYDAGTRIVRMTRAGETIGAKLTRAAFERALRALAAIGGSTNAIVHLIAIAGRRRIGLSLDDLAAAARAVPVLADVQPIGRHTIAAFDAAGGIQAVLSALESGVAPDTPVIRAPHSPVTTLPAFAVVRGNLAPDGAVVKTAATDGRLLRHTGPAVVFHGHDDLLARIDDPDLDVREDSVLVLTGCGPRGGDGFPEWGMMSIPKKLARRGVTDLVRISDARMSGTSFGTCVLHVAPEAAVGGPLAAVHDGDLITVDAFAGKLSVALSDEEIAGRLASLPRPSTVHRRGWPALYQRHVLQADRGADLDFLVPRDDGELTFVEPTIGRS</sequence>
<name>A0A6N7Z9Y8_9PSEU</name>
<evidence type="ECO:0000313" key="10">
    <source>
        <dbReference type="EMBL" id="MTD58529.1"/>
    </source>
</evidence>
<dbReference type="PANTHER" id="PTHR43183">
    <property type="entry name" value="HYPOTHETICAL DIHYDROXYACID DEHYDRATASE (EUROFUNG)-RELATED"/>
    <property type="match status" value="1"/>
</dbReference>
<dbReference type="PROSITE" id="PS00886">
    <property type="entry name" value="ILVD_EDD_1"/>
    <property type="match status" value="1"/>
</dbReference>
<protein>
    <submittedName>
        <fullName evidence="10">Dihydroxy-acid dehydratase</fullName>
        <ecNumber evidence="10">4.2.1.9</ecNumber>
    </submittedName>
</protein>
<gene>
    <name evidence="10" type="ORF">GKO32_31810</name>
</gene>
<dbReference type="FunFam" id="3.50.30.80:FF:000001">
    <property type="entry name" value="Dihydroxy-acid dehydratase"/>
    <property type="match status" value="1"/>
</dbReference>
<dbReference type="Pfam" id="PF24877">
    <property type="entry name" value="ILV_EDD_C"/>
    <property type="match status" value="1"/>
</dbReference>
<dbReference type="Pfam" id="PF00920">
    <property type="entry name" value="ILVD_EDD_N"/>
    <property type="match status" value="1"/>
</dbReference>
<evidence type="ECO:0000256" key="7">
    <source>
        <dbReference type="ARBA" id="ARBA00023304"/>
    </source>
</evidence>
<evidence type="ECO:0000256" key="2">
    <source>
        <dbReference type="ARBA" id="ARBA00022714"/>
    </source>
</evidence>
<keyword evidence="11" id="KW-1185">Reference proteome</keyword>
<dbReference type="Gene3D" id="3.50.30.80">
    <property type="entry name" value="IlvD/EDD C-terminal domain-like"/>
    <property type="match status" value="1"/>
</dbReference>
<keyword evidence="5" id="KW-0411">Iron-sulfur</keyword>
<dbReference type="GO" id="GO:0004160">
    <property type="term" value="F:dihydroxy-acid dehydratase activity"/>
    <property type="evidence" value="ECO:0007669"/>
    <property type="project" value="UniProtKB-EC"/>
</dbReference>
<evidence type="ECO:0000256" key="3">
    <source>
        <dbReference type="ARBA" id="ARBA00022723"/>
    </source>
</evidence>
<evidence type="ECO:0000259" key="9">
    <source>
        <dbReference type="Pfam" id="PF24877"/>
    </source>
</evidence>
<keyword evidence="7" id="KW-0100">Branched-chain amino acid biosynthesis</keyword>
<keyword evidence="7" id="KW-0028">Amino-acid biosynthesis</keyword>
<dbReference type="EC" id="4.2.1.9" evidence="10"/>
<dbReference type="InterPro" id="IPR037237">
    <property type="entry name" value="IlvD/EDD_N"/>
</dbReference>
<dbReference type="PANTHER" id="PTHR43183:SF1">
    <property type="entry name" value="HYPOTHETICAL DIHYDROXY-ACID DEHYDRATASE (EUROFUNG)-RELATED"/>
    <property type="match status" value="1"/>
</dbReference>
<feature type="domain" description="Dihydroxy-acid/6-phosphogluconate dehydratase C-terminal" evidence="9">
    <location>
        <begin position="336"/>
        <end position="529"/>
    </location>
</feature>
<reference evidence="10 11" key="1">
    <citation type="submission" date="2019-11" db="EMBL/GenBank/DDBJ databases">
        <title>Draft genome of Amycolatopsis RM579.</title>
        <authorList>
            <person name="Duangmal K."/>
            <person name="Mingma R."/>
        </authorList>
    </citation>
    <scope>NUCLEOTIDE SEQUENCE [LARGE SCALE GENOMIC DNA]</scope>
    <source>
        <strain evidence="10 11">RM579</strain>
    </source>
</reference>
<dbReference type="OrthoDB" id="9807077at2"/>
<comment type="similarity">
    <text evidence="1">Belongs to the IlvD/Edd family.</text>
</comment>
<evidence type="ECO:0000256" key="1">
    <source>
        <dbReference type="ARBA" id="ARBA00006486"/>
    </source>
</evidence>
<keyword evidence="6 10" id="KW-0456">Lyase</keyword>
<comment type="caution">
    <text evidence="10">The sequence shown here is derived from an EMBL/GenBank/DDBJ whole genome shotgun (WGS) entry which is preliminary data.</text>
</comment>
<dbReference type="RefSeq" id="WP_154760610.1">
    <property type="nucleotide sequence ID" value="NZ_WMBA01000070.1"/>
</dbReference>
<feature type="domain" description="Dihydroxy-acid/6-phosphogluconate dehydratase N-terminal" evidence="8">
    <location>
        <begin position="34"/>
        <end position="328"/>
    </location>
</feature>
<keyword evidence="2" id="KW-0001">2Fe-2S</keyword>
<dbReference type="SUPFAM" id="SSF143975">
    <property type="entry name" value="IlvD/EDD N-terminal domain-like"/>
    <property type="match status" value="1"/>
</dbReference>
<evidence type="ECO:0000313" key="11">
    <source>
        <dbReference type="Proteomes" id="UP000440096"/>
    </source>
</evidence>
<dbReference type="Proteomes" id="UP000440096">
    <property type="component" value="Unassembled WGS sequence"/>
</dbReference>
<dbReference type="GO" id="GO:0009082">
    <property type="term" value="P:branched-chain amino acid biosynthetic process"/>
    <property type="evidence" value="ECO:0007669"/>
    <property type="project" value="UniProtKB-KW"/>
</dbReference>
<evidence type="ECO:0000256" key="4">
    <source>
        <dbReference type="ARBA" id="ARBA00023004"/>
    </source>
</evidence>
<dbReference type="InterPro" id="IPR000581">
    <property type="entry name" value="ILV_EDD_N"/>
</dbReference>
<dbReference type="InterPro" id="IPR056740">
    <property type="entry name" value="ILV_EDD_C"/>
</dbReference>
<evidence type="ECO:0000256" key="6">
    <source>
        <dbReference type="ARBA" id="ARBA00023239"/>
    </source>
</evidence>
<keyword evidence="4" id="KW-0408">Iron</keyword>
<evidence type="ECO:0000256" key="5">
    <source>
        <dbReference type="ARBA" id="ARBA00023014"/>
    </source>
</evidence>
<organism evidence="10 11">
    <name type="scientific">Amycolatopsis pithecellobii</name>
    <dbReference type="NCBI Taxonomy" id="664692"/>
    <lineage>
        <taxon>Bacteria</taxon>
        <taxon>Bacillati</taxon>
        <taxon>Actinomycetota</taxon>
        <taxon>Actinomycetes</taxon>
        <taxon>Pseudonocardiales</taxon>
        <taxon>Pseudonocardiaceae</taxon>
        <taxon>Amycolatopsis</taxon>
    </lineage>
</organism>
<proteinExistence type="inferred from homology"/>
<dbReference type="SUPFAM" id="SSF52016">
    <property type="entry name" value="LeuD/IlvD-like"/>
    <property type="match status" value="1"/>
</dbReference>
<evidence type="ECO:0000259" key="8">
    <source>
        <dbReference type="Pfam" id="PF00920"/>
    </source>
</evidence>
<dbReference type="GO" id="GO:0046872">
    <property type="term" value="F:metal ion binding"/>
    <property type="evidence" value="ECO:0007669"/>
    <property type="project" value="UniProtKB-KW"/>
</dbReference>
<dbReference type="InterPro" id="IPR020558">
    <property type="entry name" value="DiOHA_6PGluconate_deHydtase_CS"/>
</dbReference>
<dbReference type="InterPro" id="IPR042096">
    <property type="entry name" value="Dihydro-acid_dehy_C"/>
</dbReference>
<keyword evidence="3" id="KW-0479">Metal-binding</keyword>
<dbReference type="AlphaFoldDB" id="A0A6N7Z9Y8"/>
<dbReference type="InterPro" id="IPR052352">
    <property type="entry name" value="Sugar_Degrad_Dehydratases"/>
</dbReference>
<accession>A0A6N7Z9Y8</accession>